<evidence type="ECO:0000256" key="2">
    <source>
        <dbReference type="ARBA" id="ARBA00022692"/>
    </source>
</evidence>
<dbReference type="SUPFAM" id="SSF103481">
    <property type="entry name" value="Multidrug resistance efflux transporter EmrE"/>
    <property type="match status" value="1"/>
</dbReference>
<dbReference type="InterPro" id="IPR050638">
    <property type="entry name" value="AA-Vitamin_Transporters"/>
</dbReference>
<dbReference type="PANTHER" id="PTHR32322:SF2">
    <property type="entry name" value="EAMA DOMAIN-CONTAINING PROTEIN"/>
    <property type="match status" value="1"/>
</dbReference>
<evidence type="ECO:0000313" key="7">
    <source>
        <dbReference type="EMBL" id="GAG38950.1"/>
    </source>
</evidence>
<dbReference type="AlphaFoldDB" id="X0X7G0"/>
<organism evidence="7">
    <name type="scientific">marine sediment metagenome</name>
    <dbReference type="NCBI Taxonomy" id="412755"/>
    <lineage>
        <taxon>unclassified sequences</taxon>
        <taxon>metagenomes</taxon>
        <taxon>ecological metagenomes</taxon>
    </lineage>
</organism>
<dbReference type="PANTHER" id="PTHR32322">
    <property type="entry name" value="INNER MEMBRANE TRANSPORTER"/>
    <property type="match status" value="1"/>
</dbReference>
<feature type="non-terminal residue" evidence="7">
    <location>
        <position position="243"/>
    </location>
</feature>
<dbReference type="InterPro" id="IPR000620">
    <property type="entry name" value="EamA_dom"/>
</dbReference>
<dbReference type="Pfam" id="PF00892">
    <property type="entry name" value="EamA"/>
    <property type="match status" value="2"/>
</dbReference>
<feature type="transmembrane region" description="Helical" evidence="5">
    <location>
        <begin position="6"/>
        <end position="25"/>
    </location>
</feature>
<feature type="domain" description="EamA" evidence="6">
    <location>
        <begin position="128"/>
        <end position="235"/>
    </location>
</feature>
<keyword evidence="4 5" id="KW-0472">Membrane</keyword>
<evidence type="ECO:0000259" key="6">
    <source>
        <dbReference type="Pfam" id="PF00892"/>
    </source>
</evidence>
<dbReference type="InterPro" id="IPR037185">
    <property type="entry name" value="EmrE-like"/>
</dbReference>
<keyword evidence="2 5" id="KW-0812">Transmembrane</keyword>
<protein>
    <recommendedName>
        <fullName evidence="6">EamA domain-containing protein</fullName>
    </recommendedName>
</protein>
<accession>X0X7G0</accession>
<comment type="caution">
    <text evidence="7">The sequence shown here is derived from an EMBL/GenBank/DDBJ whole genome shotgun (WGS) entry which is preliminary data.</text>
</comment>
<feature type="non-terminal residue" evidence="7">
    <location>
        <position position="1"/>
    </location>
</feature>
<dbReference type="Gene3D" id="1.10.3730.20">
    <property type="match status" value="1"/>
</dbReference>
<gene>
    <name evidence="7" type="ORF">S01H1_72895</name>
</gene>
<feature type="transmembrane region" description="Helical" evidence="5">
    <location>
        <begin position="125"/>
        <end position="146"/>
    </location>
</feature>
<feature type="transmembrane region" description="Helical" evidence="5">
    <location>
        <begin position="96"/>
        <end position="113"/>
    </location>
</feature>
<feature type="transmembrane region" description="Helical" evidence="5">
    <location>
        <begin position="41"/>
        <end position="60"/>
    </location>
</feature>
<dbReference type="EMBL" id="BARS01048667">
    <property type="protein sequence ID" value="GAG38950.1"/>
    <property type="molecule type" value="Genomic_DNA"/>
</dbReference>
<proteinExistence type="predicted"/>
<feature type="transmembrane region" description="Helical" evidence="5">
    <location>
        <begin position="188"/>
        <end position="208"/>
    </location>
</feature>
<dbReference type="GO" id="GO:0016020">
    <property type="term" value="C:membrane"/>
    <property type="evidence" value="ECO:0007669"/>
    <property type="project" value="UniProtKB-SubCell"/>
</dbReference>
<feature type="domain" description="EamA" evidence="6">
    <location>
        <begin position="2"/>
        <end position="110"/>
    </location>
</feature>
<evidence type="ECO:0000256" key="5">
    <source>
        <dbReference type="SAM" id="Phobius"/>
    </source>
</evidence>
<comment type="subcellular location">
    <subcellularLocation>
        <location evidence="1">Membrane</location>
        <topology evidence="1">Multi-pass membrane protein</topology>
    </subcellularLocation>
</comment>
<evidence type="ECO:0000256" key="1">
    <source>
        <dbReference type="ARBA" id="ARBA00004141"/>
    </source>
</evidence>
<feature type="transmembrane region" description="Helical" evidence="5">
    <location>
        <begin position="72"/>
        <end position="89"/>
    </location>
</feature>
<sequence>ASLDVLTLTWFRFVFAAVALALWLGRRRELPRLGALSSRRLLLLGVATVFLAANYLSYLLGLERTNAPSAQVLIQAAPLLLALGGIFVFRERFARLQWIGLGVLSIGMAGFFADQLRSLVEGLDRYLSGALLIGVASVTWAVYGLAQKQLLLWLPSQAIMLCIYTGSALLFAPGAAPSALLDLGLAGWLWLLLASVNTLVAYGSFAAALEHWEASRVSAILALTPLATLTFSLIVAALWPSLV</sequence>
<keyword evidence="3 5" id="KW-1133">Transmembrane helix</keyword>
<feature type="transmembrane region" description="Helical" evidence="5">
    <location>
        <begin position="158"/>
        <end position="176"/>
    </location>
</feature>
<reference evidence="7" key="1">
    <citation type="journal article" date="2014" name="Front. Microbiol.">
        <title>High frequency of phylogenetically diverse reductive dehalogenase-homologous genes in deep subseafloor sedimentary metagenomes.</title>
        <authorList>
            <person name="Kawai M."/>
            <person name="Futagami T."/>
            <person name="Toyoda A."/>
            <person name="Takaki Y."/>
            <person name="Nishi S."/>
            <person name="Hori S."/>
            <person name="Arai W."/>
            <person name="Tsubouchi T."/>
            <person name="Morono Y."/>
            <person name="Uchiyama I."/>
            <person name="Ito T."/>
            <person name="Fujiyama A."/>
            <person name="Inagaki F."/>
            <person name="Takami H."/>
        </authorList>
    </citation>
    <scope>NUCLEOTIDE SEQUENCE</scope>
    <source>
        <strain evidence="7">Expedition CK06-06</strain>
    </source>
</reference>
<feature type="transmembrane region" description="Helical" evidence="5">
    <location>
        <begin position="220"/>
        <end position="239"/>
    </location>
</feature>
<name>X0X7G0_9ZZZZ</name>
<evidence type="ECO:0000256" key="4">
    <source>
        <dbReference type="ARBA" id="ARBA00023136"/>
    </source>
</evidence>
<evidence type="ECO:0000256" key="3">
    <source>
        <dbReference type="ARBA" id="ARBA00022989"/>
    </source>
</evidence>